<feature type="compositionally biased region" description="Pro residues" evidence="5">
    <location>
        <begin position="83"/>
        <end position="100"/>
    </location>
</feature>
<dbReference type="PANTHER" id="PTHR14212:SF0">
    <property type="entry name" value="U4_U6 SMALL NUCLEAR RIBONUCLEOPROTEIN PRP3"/>
    <property type="match status" value="1"/>
</dbReference>
<evidence type="ECO:0000313" key="8">
    <source>
        <dbReference type="EMBL" id="KAK3669227.1"/>
    </source>
</evidence>
<evidence type="ECO:0000256" key="3">
    <source>
        <dbReference type="ARBA" id="ARBA00023187"/>
    </source>
</evidence>
<evidence type="ECO:0000256" key="2">
    <source>
        <dbReference type="ARBA" id="ARBA00022664"/>
    </source>
</evidence>
<dbReference type="Proteomes" id="UP001274830">
    <property type="component" value="Unassembled WGS sequence"/>
</dbReference>
<feature type="compositionally biased region" description="Pro residues" evidence="5">
    <location>
        <begin position="30"/>
        <end position="42"/>
    </location>
</feature>
<comment type="caution">
    <text evidence="8">The sequence shown here is derived from an EMBL/GenBank/DDBJ whole genome shotgun (WGS) entry which is preliminary data.</text>
</comment>
<dbReference type="InterPro" id="IPR027104">
    <property type="entry name" value="Prp3"/>
</dbReference>
<dbReference type="EMBL" id="JAUTXT010000097">
    <property type="protein sequence ID" value="KAK3669227.1"/>
    <property type="molecule type" value="Genomic_DNA"/>
</dbReference>
<keyword evidence="3" id="KW-0508">mRNA splicing</keyword>
<dbReference type="AlphaFoldDB" id="A0AAE0TM13"/>
<feature type="compositionally biased region" description="Basic and acidic residues" evidence="5">
    <location>
        <begin position="103"/>
        <end position="119"/>
    </location>
</feature>
<keyword evidence="8" id="KW-0687">Ribonucleoprotein</keyword>
<feature type="domain" description="Small nuclear ribonucleoprotein Prp3 C-terminal" evidence="6">
    <location>
        <begin position="463"/>
        <end position="622"/>
    </location>
</feature>
<gene>
    <name evidence="8" type="primary">prp3</name>
    <name evidence="8" type="ORF">LTR78_010901</name>
</gene>
<evidence type="ECO:0000256" key="4">
    <source>
        <dbReference type="ARBA" id="ARBA00023242"/>
    </source>
</evidence>
<keyword evidence="9" id="KW-1185">Reference proteome</keyword>
<dbReference type="InterPro" id="IPR010541">
    <property type="entry name" value="Prp3_C"/>
</dbReference>
<accession>A0AAE0TM13</accession>
<proteinExistence type="predicted"/>
<name>A0AAE0TM13_9PEZI</name>
<dbReference type="GO" id="GO:0046540">
    <property type="term" value="C:U4/U6 x U5 tri-snRNP complex"/>
    <property type="evidence" value="ECO:0007669"/>
    <property type="project" value="InterPro"/>
</dbReference>
<dbReference type="PANTHER" id="PTHR14212">
    <property type="entry name" value="U4/U6-ASSOCIATED RNA SPLICING FACTOR-RELATED"/>
    <property type="match status" value="1"/>
</dbReference>
<sequence length="630" mass="68566">MASTTGKRPLPLDADDNDAKRIRSNNGSPAPAPAPPPPPPPSSTTTTNGMSEMERKKQEAAARMAAVKAKLAGLKPNGASAAAPPPVSASPAPGPPPPPINDVEARRAEAARKIAEMKAKFAAKKAQTASPAQVSTPPPPAEPSERERRIAEARERAKKIAAQQLAPGERAAPPPPPPRQDMGKAARGGLGIGLHPSLMGDLNAPGAAAGKGRGTPTGQRPSAPRINPYLAADDDAEKLDPEAVYDPTIAARKGGDRKSKQLQFNQKGKFMAQANALRQQAKLEEMKKRIAAEARKTEIEEASDKAFLVPPPPEVEWWDENLIDKISTPDTVITALIQHPVMLQPPQDKFLPAPKPLMLTPQEQKKLRRQRRMADMKEEQAKIRLGLVEPPPPKVKKSNMMRVLGEQAVKDPTAVEARVNKEIAQRAMDHEKDNRERALTKDQKAEKLKQQQAGDDAKGIRIAVFKVESLSSGKHRYQIDINAKQHGLTGIVVLNPTMSLIIVEGGDHSLKAYKKLMLQRIKWVENTLPLSNTAGPSTFTGANDGTSKASSSSSEQGKVAAWLTPLNEDGSLKDLRENYCVLVWEGEMKQRVFRKWGSRVCETDGLARDVLGRSRMENMWTLGRGMRREQ</sequence>
<protein>
    <submittedName>
        <fullName evidence="8">U4/U5/U6 small nuclear ribonucleoprotein prp3</fullName>
    </submittedName>
</protein>
<dbReference type="InterPro" id="IPR013881">
    <property type="entry name" value="Pre-mRNA_splic_Prp3_dom"/>
</dbReference>
<evidence type="ECO:0000259" key="6">
    <source>
        <dbReference type="Pfam" id="PF06544"/>
    </source>
</evidence>
<feature type="compositionally biased region" description="Low complexity" evidence="5">
    <location>
        <begin position="61"/>
        <end position="72"/>
    </location>
</feature>
<evidence type="ECO:0000313" key="9">
    <source>
        <dbReference type="Proteomes" id="UP001274830"/>
    </source>
</evidence>
<dbReference type="GO" id="GO:0000398">
    <property type="term" value="P:mRNA splicing, via spliceosome"/>
    <property type="evidence" value="ECO:0007669"/>
    <property type="project" value="InterPro"/>
</dbReference>
<keyword evidence="4" id="KW-0539">Nucleus</keyword>
<feature type="compositionally biased region" description="Polar residues" evidence="5">
    <location>
        <begin position="534"/>
        <end position="549"/>
    </location>
</feature>
<feature type="region of interest" description="Disordered" evidence="5">
    <location>
        <begin position="428"/>
        <end position="453"/>
    </location>
</feature>
<evidence type="ECO:0000256" key="1">
    <source>
        <dbReference type="ARBA" id="ARBA00004123"/>
    </source>
</evidence>
<comment type="subcellular location">
    <subcellularLocation>
        <location evidence="1">Nucleus</location>
    </subcellularLocation>
</comment>
<keyword evidence="2" id="KW-0507">mRNA processing</keyword>
<feature type="domain" description="Pre-mRNA-splicing factor 3" evidence="7">
    <location>
        <begin position="245"/>
        <end position="440"/>
    </location>
</feature>
<feature type="region of interest" description="Disordered" evidence="5">
    <location>
        <begin position="1"/>
        <end position="241"/>
    </location>
</feature>
<feature type="region of interest" description="Disordered" evidence="5">
    <location>
        <begin position="534"/>
        <end position="554"/>
    </location>
</feature>
<dbReference type="Pfam" id="PF08572">
    <property type="entry name" value="PRP3"/>
    <property type="match status" value="1"/>
</dbReference>
<evidence type="ECO:0000259" key="7">
    <source>
        <dbReference type="Pfam" id="PF08572"/>
    </source>
</evidence>
<dbReference type="CDD" id="cd24162">
    <property type="entry name" value="Prp3_C"/>
    <property type="match status" value="1"/>
</dbReference>
<reference evidence="8" key="1">
    <citation type="submission" date="2023-07" db="EMBL/GenBank/DDBJ databases">
        <title>Black Yeasts Isolated from many extreme environments.</title>
        <authorList>
            <person name="Coleine C."/>
            <person name="Stajich J.E."/>
            <person name="Selbmann L."/>
        </authorList>
    </citation>
    <scope>NUCLEOTIDE SEQUENCE</scope>
    <source>
        <strain evidence="8">CCFEE 5485</strain>
    </source>
</reference>
<feature type="compositionally biased region" description="Basic and acidic residues" evidence="5">
    <location>
        <begin position="143"/>
        <end position="155"/>
    </location>
</feature>
<organism evidence="8 9">
    <name type="scientific">Recurvomyces mirabilis</name>
    <dbReference type="NCBI Taxonomy" id="574656"/>
    <lineage>
        <taxon>Eukaryota</taxon>
        <taxon>Fungi</taxon>
        <taxon>Dikarya</taxon>
        <taxon>Ascomycota</taxon>
        <taxon>Pezizomycotina</taxon>
        <taxon>Dothideomycetes</taxon>
        <taxon>Dothideomycetidae</taxon>
        <taxon>Mycosphaerellales</taxon>
        <taxon>Teratosphaeriaceae</taxon>
        <taxon>Recurvomyces</taxon>
    </lineage>
</organism>
<dbReference type="Pfam" id="PF06544">
    <property type="entry name" value="Prp3_C"/>
    <property type="match status" value="1"/>
</dbReference>
<dbReference type="RefSeq" id="XP_064690705.1">
    <property type="nucleotide sequence ID" value="XM_064841870.1"/>
</dbReference>
<evidence type="ECO:0000256" key="5">
    <source>
        <dbReference type="SAM" id="MobiDB-lite"/>
    </source>
</evidence>
<dbReference type="GeneID" id="89966424"/>